<gene>
    <name evidence="1" type="ORF">MDA_GLEAN10014209</name>
</gene>
<organism evidence="1 2">
    <name type="scientific">Myotis davidii</name>
    <name type="common">David's myotis</name>
    <dbReference type="NCBI Taxonomy" id="225400"/>
    <lineage>
        <taxon>Eukaryota</taxon>
        <taxon>Metazoa</taxon>
        <taxon>Chordata</taxon>
        <taxon>Craniata</taxon>
        <taxon>Vertebrata</taxon>
        <taxon>Euteleostomi</taxon>
        <taxon>Mammalia</taxon>
        <taxon>Eutheria</taxon>
        <taxon>Laurasiatheria</taxon>
        <taxon>Chiroptera</taxon>
        <taxon>Yangochiroptera</taxon>
        <taxon>Vespertilionidae</taxon>
        <taxon>Myotis</taxon>
    </lineage>
</organism>
<reference evidence="2" key="1">
    <citation type="journal article" date="2013" name="Science">
        <title>Comparative analysis of bat genomes provides insight into the evolution of flight and immunity.</title>
        <authorList>
            <person name="Zhang G."/>
            <person name="Cowled C."/>
            <person name="Shi Z."/>
            <person name="Huang Z."/>
            <person name="Bishop-Lilly K.A."/>
            <person name="Fang X."/>
            <person name="Wynne J.W."/>
            <person name="Xiong Z."/>
            <person name="Baker M.L."/>
            <person name="Zhao W."/>
            <person name="Tachedjian M."/>
            <person name="Zhu Y."/>
            <person name="Zhou P."/>
            <person name="Jiang X."/>
            <person name="Ng J."/>
            <person name="Yang L."/>
            <person name="Wu L."/>
            <person name="Xiao J."/>
            <person name="Feng Y."/>
            <person name="Chen Y."/>
            <person name="Sun X."/>
            <person name="Zhang Y."/>
            <person name="Marsh G.A."/>
            <person name="Crameri G."/>
            <person name="Broder C.C."/>
            <person name="Frey K.G."/>
            <person name="Wang L.F."/>
            <person name="Wang J."/>
        </authorList>
    </citation>
    <scope>NUCLEOTIDE SEQUENCE [LARGE SCALE GENOMIC DNA]</scope>
</reference>
<evidence type="ECO:0000313" key="2">
    <source>
        <dbReference type="Proteomes" id="UP000010556"/>
    </source>
</evidence>
<accession>L5M3Z7</accession>
<dbReference type="EMBL" id="KB104380">
    <property type="protein sequence ID" value="ELK33389.1"/>
    <property type="molecule type" value="Genomic_DNA"/>
</dbReference>
<sequence>MNDSTLGDIRMPVGEERMCAPEACDFADPQTPMVQPGGCQSGLATVAVSVITHILGQEVGLAQPLLGADGLQELLQLGRQAPLGMLTASSTTMGGVQATLHRPAPPPQRLSMHAAHRPKAAWVGRDAGVHCPMAQSNHPTPQSLGP</sequence>
<evidence type="ECO:0000313" key="1">
    <source>
        <dbReference type="EMBL" id="ELK33389.1"/>
    </source>
</evidence>
<protein>
    <submittedName>
        <fullName evidence="1">Uncharacterized protein</fullName>
    </submittedName>
</protein>
<proteinExistence type="predicted"/>
<dbReference type="Proteomes" id="UP000010556">
    <property type="component" value="Unassembled WGS sequence"/>
</dbReference>
<name>L5M3Z7_MYODS</name>
<keyword evidence="2" id="KW-1185">Reference proteome</keyword>
<dbReference type="AlphaFoldDB" id="L5M3Z7"/>